<reference evidence="5" key="2">
    <citation type="submission" date="2015-01" db="EMBL/GenBank/DDBJ databases">
        <title>Evolutionary Origins and Diversification of the Mycorrhizal Mutualists.</title>
        <authorList>
            <consortium name="DOE Joint Genome Institute"/>
            <consortium name="Mycorrhizal Genomics Consortium"/>
            <person name="Kohler A."/>
            <person name="Kuo A."/>
            <person name="Nagy L.G."/>
            <person name="Floudas D."/>
            <person name="Copeland A."/>
            <person name="Barry K.W."/>
            <person name="Cichocki N."/>
            <person name="Veneault-Fourrey C."/>
            <person name="LaButti K."/>
            <person name="Lindquist E.A."/>
            <person name="Lipzen A."/>
            <person name="Lundell T."/>
            <person name="Morin E."/>
            <person name="Murat C."/>
            <person name="Riley R."/>
            <person name="Ohm R."/>
            <person name="Sun H."/>
            <person name="Tunlid A."/>
            <person name="Henrissat B."/>
            <person name="Grigoriev I.V."/>
            <person name="Hibbett D.S."/>
            <person name="Martin F."/>
        </authorList>
    </citation>
    <scope>NUCLEOTIDE SEQUENCE [LARGE SCALE GENOMIC DNA]</scope>
    <source>
        <strain evidence="5">UH-Slu-Lm8-n1</strain>
    </source>
</reference>
<dbReference type="Pfam" id="PF00400">
    <property type="entry name" value="WD40"/>
    <property type="match status" value="3"/>
</dbReference>
<accession>A0A0D0BU32</accession>
<dbReference type="Proteomes" id="UP000054485">
    <property type="component" value="Unassembled WGS sequence"/>
</dbReference>
<reference evidence="4 5" key="1">
    <citation type="submission" date="2014-04" db="EMBL/GenBank/DDBJ databases">
        <authorList>
            <consortium name="DOE Joint Genome Institute"/>
            <person name="Kuo A."/>
            <person name="Ruytinx J."/>
            <person name="Rineau F."/>
            <person name="Colpaert J."/>
            <person name="Kohler A."/>
            <person name="Nagy L.G."/>
            <person name="Floudas D."/>
            <person name="Copeland A."/>
            <person name="Barry K.W."/>
            <person name="Cichocki N."/>
            <person name="Veneault-Fourrey C."/>
            <person name="LaButti K."/>
            <person name="Lindquist E.A."/>
            <person name="Lipzen A."/>
            <person name="Lundell T."/>
            <person name="Morin E."/>
            <person name="Murat C."/>
            <person name="Sun H."/>
            <person name="Tunlid A."/>
            <person name="Henrissat B."/>
            <person name="Grigoriev I.V."/>
            <person name="Hibbett D.S."/>
            <person name="Martin F."/>
            <person name="Nordberg H.P."/>
            <person name="Cantor M.N."/>
            <person name="Hua S.X."/>
        </authorList>
    </citation>
    <scope>NUCLEOTIDE SEQUENCE [LARGE SCALE GENOMIC DNA]</scope>
    <source>
        <strain evidence="4 5">UH-Slu-Lm8-n1</strain>
    </source>
</reference>
<gene>
    <name evidence="4" type="ORF">CY34DRAFT_772271</name>
</gene>
<keyword evidence="2" id="KW-0677">Repeat</keyword>
<keyword evidence="5" id="KW-1185">Reference proteome</keyword>
<dbReference type="InterPro" id="IPR011047">
    <property type="entry name" value="Quinoprotein_ADH-like_sf"/>
</dbReference>
<organism evidence="4 5">
    <name type="scientific">Suillus luteus UH-Slu-Lm8-n1</name>
    <dbReference type="NCBI Taxonomy" id="930992"/>
    <lineage>
        <taxon>Eukaryota</taxon>
        <taxon>Fungi</taxon>
        <taxon>Dikarya</taxon>
        <taxon>Basidiomycota</taxon>
        <taxon>Agaricomycotina</taxon>
        <taxon>Agaricomycetes</taxon>
        <taxon>Agaricomycetidae</taxon>
        <taxon>Boletales</taxon>
        <taxon>Suillineae</taxon>
        <taxon>Suillaceae</taxon>
        <taxon>Suillus</taxon>
    </lineage>
</organism>
<dbReference type="InterPro" id="IPR020472">
    <property type="entry name" value="WD40_PAC1"/>
</dbReference>
<dbReference type="PRINTS" id="PR00320">
    <property type="entry name" value="GPROTEINBRPT"/>
</dbReference>
<evidence type="ECO:0000313" key="5">
    <source>
        <dbReference type="Proteomes" id="UP000054485"/>
    </source>
</evidence>
<dbReference type="STRING" id="930992.A0A0D0BU32"/>
<keyword evidence="1 3" id="KW-0853">WD repeat</keyword>
<dbReference type="HOGENOM" id="CLU_000288_57_18_1"/>
<dbReference type="InterPro" id="IPR015943">
    <property type="entry name" value="WD40/YVTN_repeat-like_dom_sf"/>
</dbReference>
<name>A0A0D0BU32_9AGAM</name>
<protein>
    <submittedName>
        <fullName evidence="4">Uncharacterized protein</fullName>
    </submittedName>
</protein>
<evidence type="ECO:0000313" key="4">
    <source>
        <dbReference type="EMBL" id="KIK46553.1"/>
    </source>
</evidence>
<dbReference type="OrthoDB" id="2911645at2759"/>
<dbReference type="PROSITE" id="PS50082">
    <property type="entry name" value="WD_REPEATS_2"/>
    <property type="match status" value="2"/>
</dbReference>
<dbReference type="SUPFAM" id="SSF50998">
    <property type="entry name" value="Quinoprotein alcohol dehydrogenase-like"/>
    <property type="match status" value="1"/>
</dbReference>
<dbReference type="Gene3D" id="2.130.10.10">
    <property type="entry name" value="YVTN repeat-like/Quinoprotein amine dehydrogenase"/>
    <property type="match status" value="2"/>
</dbReference>
<dbReference type="PANTHER" id="PTHR19848">
    <property type="entry name" value="WD40 REPEAT PROTEIN"/>
    <property type="match status" value="1"/>
</dbReference>
<dbReference type="EMBL" id="KN835157">
    <property type="protein sequence ID" value="KIK46553.1"/>
    <property type="molecule type" value="Genomic_DNA"/>
</dbReference>
<evidence type="ECO:0000256" key="2">
    <source>
        <dbReference type="ARBA" id="ARBA00022737"/>
    </source>
</evidence>
<dbReference type="InterPro" id="IPR001680">
    <property type="entry name" value="WD40_rpt"/>
</dbReference>
<sequence length="172" mass="19022">MISGFEDKIARQWDLKVGKEIEEARGVCEGDVCAVAVSRNGRWVATGGGYDDRRELRACEVETGIVKTFKGHSRRIYCIDISADNMLLASGSDDQTPRIWNLGSGKLVAGPFKSGHGERIRYISYFPDSQRMISGSSDKTARQWDVKAGEESKEAQNVCEEEVWAVAVSRDG</sequence>
<evidence type="ECO:0000256" key="1">
    <source>
        <dbReference type="ARBA" id="ARBA00022574"/>
    </source>
</evidence>
<dbReference type="InParanoid" id="A0A0D0BU32"/>
<feature type="repeat" description="WD" evidence="3">
    <location>
        <begin position="69"/>
        <end position="110"/>
    </location>
</feature>
<proteinExistence type="predicted"/>
<dbReference type="SMART" id="SM00320">
    <property type="entry name" value="WD40"/>
    <property type="match status" value="2"/>
</dbReference>
<dbReference type="AlphaFoldDB" id="A0A0D0BU32"/>
<dbReference type="PROSITE" id="PS50294">
    <property type="entry name" value="WD_REPEATS_REGION"/>
    <property type="match status" value="2"/>
</dbReference>
<evidence type="ECO:0000256" key="3">
    <source>
        <dbReference type="PROSITE-ProRule" id="PRU00221"/>
    </source>
</evidence>
<dbReference type="PANTHER" id="PTHR19848:SF8">
    <property type="entry name" value="F-BOX AND WD REPEAT DOMAIN CONTAINING 7"/>
    <property type="match status" value="1"/>
</dbReference>
<feature type="repeat" description="WD" evidence="3">
    <location>
        <begin position="113"/>
        <end position="154"/>
    </location>
</feature>